<feature type="transmembrane region" description="Helical" evidence="1">
    <location>
        <begin position="1192"/>
        <end position="1213"/>
    </location>
</feature>
<feature type="transmembrane region" description="Helical" evidence="1">
    <location>
        <begin position="945"/>
        <end position="965"/>
    </location>
</feature>
<evidence type="ECO:0000313" key="2">
    <source>
        <dbReference type="EMBL" id="OQR94852.1"/>
    </source>
</evidence>
<feature type="transmembrane region" description="Helical" evidence="1">
    <location>
        <begin position="1059"/>
        <end position="1076"/>
    </location>
</feature>
<feature type="transmembrane region" description="Helical" evidence="1">
    <location>
        <begin position="347"/>
        <end position="374"/>
    </location>
</feature>
<feature type="transmembrane region" description="Helical" evidence="1">
    <location>
        <begin position="1836"/>
        <end position="1860"/>
    </location>
</feature>
<keyword evidence="3" id="KW-1185">Reference proteome</keyword>
<dbReference type="EMBL" id="JNBR01000349">
    <property type="protein sequence ID" value="OQR94852.1"/>
    <property type="molecule type" value="Genomic_DNA"/>
</dbReference>
<keyword evidence="1" id="KW-0472">Membrane</keyword>
<feature type="transmembrane region" description="Helical" evidence="1">
    <location>
        <begin position="1880"/>
        <end position="1901"/>
    </location>
</feature>
<protein>
    <submittedName>
        <fullName evidence="2">Uncharacterized protein</fullName>
    </submittedName>
</protein>
<keyword evidence="1" id="KW-0812">Transmembrane</keyword>
<gene>
    <name evidence="2" type="ORF">ACHHYP_00863</name>
</gene>
<sequence length="2098" mass="231027">MTEAQPPLWMRLPALVLNVLATAAFYGLAVTKYVRTADTLNDVLGYNTAALSIHQQVLGHVDFDVVSAAYGTPIAANSLDLSDTGTSVRMRLGAATVDLNTMTAAGSASFFAAMALGTLKLNSTGLIAVCAGARNASSGVSVLQRATTAMLAKPTAGVTWTGITNLPTTIKATTNVATLTATVAGNASCTFALKLRHLEAFELWRPTMMTFNAFETNFVAAGADGPWRFRPDEADFNWFFYRAYDATFNYAALASQLVAVGVILAGFVRRVVLRTPGGGRRAQLRYSSNMLAPQAAYYNSLIVNLLEAYLVLGNRYIFFRAVNALDFFLTARWGFDRLLMYANYANLMGGVFWLVLGVHKVVGLLLYGVVTIGLRSRIVHKPAKQPRHGSWYDAHGNLRGASSKLNAETSRLRSSSTLVGLQQADYADGFEQAPCHPGVLLVKELTRPRPDWILACMLAWPSLYYSGIFGEATAWAPLAPINYSALGSRLGADLMIWNLVVCAVATLPLNALFLLWRYDALVGNSWVQLRQPGRAYYTQFALLRPNCKVASAVESQVDSVAAMVYLFWRHHVQPDTTVAAVVSVQELLHDAVFSEVEVLSVLLAPVDIHDAFLALVQHPPGPSPFERYPMVRAASYRHRGTLLSWPRTHQPGIEAWDFEQMCLKRIYVVGADDCTSAETTASSLVRVMYKTNAKKVAPFGLTFRSIAGLLFSATTGALFYCLAFSKYLRSSDTVNNMLGYNTAALTLHQRMLSVINFDVISAGYGTPITARMLDMSDSGLSMRMRLSAATEDLNRFTGPGSALFFSNMALGTLGLNVTSFPQACAWAKNTTTGVSVTTKATTAMAGKPNADMSWAGIASLPTTIKATTNWAMLTATVLPTGRCKYSMKLMHNEAFELWTLPMHSFNIYETNFVLVDTGQSPLTWRFDPAEATFSWFFYRARSMEFNNLALASQLLTIGVILSGFVRRVSFSTPSGQKKSVFRFSVDPLSSQAKYYNAAIVNFLEVYLIVADRYMFFRTVNALQFFLANDWGFSRTLMYFNYANLMGSVFWFVLFMHKGIALLVYGICSVSKRTVAVKAKKRRRLSHVNYDPSGVQKAPKERRPSQVDRRQGFNSYTGLEHVQYSGSFQREEVSRWIVLIKECTRPRPDLILACMLLFPSVYYAGFFGGATNWAPLSSLSYSALGSNLGADLMMFNLIVCAVLTLPLNCVYLVWEYRSVMGNGWVQLRQPGRAYYNDIVLLKPNERLTIVTEGQIDSILGMIKLFMLKKKLVAGGHKVQVAYALTIHEVMHDYVFSEIEAIFTLLIAVDIESTYGCLVQHPVGPNPFYRAPVVEVANYRHRGVLLTWPRTHKPGIEEWDFQQLFLKRIHLIGVQRDNGFLGHDMDDIKEDAEDVDTAVVATEPFPTKVTPTETMAQPTYAASARVLAPIAHVPPRALPIAAEPLQRTLSGGYNAAVLTLHQHVLSYMNMGAISADYGMAIPAAALNFTAGGVSMRMRLSAATAELNTKSGAGSAMYMASLALTTLGLNASGVTAACTAAHNGTAGVAARTAATTSLFAKPSTGVSWAGMERLPTTIKATTNVATLTATARPEAPCQFDLKLYHGEAFELWAPDMMSFNAFETRLRSSDGASWTFDLREGELNWFFYRPASALLNDVALASQLIALSVILSGTVRRVSFTTPSGHKKQLFQVSVDPLQSQARYYNSVLVNALEVYLVFADRFAFYRTVNALEFFLANDWGFSRLAMAANYANEMGSVFWVVLAVHKAAAWLLYWMVAVVLRARTRRKEQGRVHTNATAKTRLRLSDAAACLASGAFVSLKPPRLLVLLKEVTRPRPDLVLWCMVLFPKVYYGGFFGGATNWAPLVAPASYSALASHLGANLLLWNLGVCAILTLPLNAVFVVWQLESWVDNGWVQLRKPGRVYYNDVVLVKPNDRVFAMTEGRFDSLLGILQLSLLKVKRPTAHLAFCITIHDILHDAVCSEVEGLYAVLHDADIESTYGCLVQHPVGPNPFARFPVCQIGAYRHRGVLLTWPRAHNPGIEEWDFQQLFLQSIYIVGTTVDSSTGPPKLDMILSQPTALAFVDGTDIDVTRIALSKSSPE</sequence>
<feature type="transmembrane region" description="Helical" evidence="1">
    <location>
        <begin position="452"/>
        <end position="475"/>
    </location>
</feature>
<evidence type="ECO:0000256" key="1">
    <source>
        <dbReference type="SAM" id="Phobius"/>
    </source>
</evidence>
<dbReference type="Proteomes" id="UP000243579">
    <property type="component" value="Unassembled WGS sequence"/>
</dbReference>
<feature type="transmembrane region" description="Helical" evidence="1">
    <location>
        <begin position="495"/>
        <end position="516"/>
    </location>
</feature>
<feature type="transmembrane region" description="Helical" evidence="1">
    <location>
        <begin position="295"/>
        <end position="312"/>
    </location>
</feature>
<feature type="transmembrane region" description="Helical" evidence="1">
    <location>
        <begin position="1149"/>
        <end position="1172"/>
    </location>
</feature>
<feature type="transmembrane region" description="Helical" evidence="1">
    <location>
        <begin position="317"/>
        <end position="335"/>
    </location>
</feature>
<name>A0A1V9ZA79_ACHHY</name>
<accession>A0A1V9ZA79</accession>
<feature type="transmembrane region" description="Helical" evidence="1">
    <location>
        <begin position="1754"/>
        <end position="1778"/>
    </location>
</feature>
<feature type="transmembrane region" description="Helical" evidence="1">
    <location>
        <begin position="994"/>
        <end position="1015"/>
    </location>
</feature>
<comment type="caution">
    <text evidence="2">The sequence shown here is derived from an EMBL/GenBank/DDBJ whole genome shotgun (WGS) entry which is preliminary data.</text>
</comment>
<reference evidence="2 3" key="1">
    <citation type="journal article" date="2014" name="Genome Biol. Evol.">
        <title>The secreted proteins of Achlya hypogyna and Thraustotheca clavata identify the ancestral oomycete secretome and reveal gene acquisitions by horizontal gene transfer.</title>
        <authorList>
            <person name="Misner I."/>
            <person name="Blouin N."/>
            <person name="Leonard G."/>
            <person name="Richards T.A."/>
            <person name="Lane C.E."/>
        </authorList>
    </citation>
    <scope>NUCLEOTIDE SEQUENCE [LARGE SCALE GENOMIC DNA]</scope>
    <source>
        <strain evidence="2 3">ATCC 48635</strain>
    </source>
</reference>
<organism evidence="2 3">
    <name type="scientific">Achlya hypogyna</name>
    <name type="common">Oomycete</name>
    <name type="synonym">Protoachlya hypogyna</name>
    <dbReference type="NCBI Taxonomy" id="1202772"/>
    <lineage>
        <taxon>Eukaryota</taxon>
        <taxon>Sar</taxon>
        <taxon>Stramenopiles</taxon>
        <taxon>Oomycota</taxon>
        <taxon>Saprolegniomycetes</taxon>
        <taxon>Saprolegniales</taxon>
        <taxon>Achlyaceae</taxon>
        <taxon>Achlya</taxon>
    </lineage>
</organism>
<keyword evidence="1" id="KW-1133">Transmembrane helix</keyword>
<proteinExistence type="predicted"/>
<evidence type="ECO:0000313" key="3">
    <source>
        <dbReference type="Proteomes" id="UP000243579"/>
    </source>
</evidence>
<feature type="transmembrane region" description="Helical" evidence="1">
    <location>
        <begin position="12"/>
        <end position="30"/>
    </location>
</feature>
<feature type="transmembrane region" description="Helical" evidence="1">
    <location>
        <begin position="248"/>
        <end position="268"/>
    </location>
</feature>
<dbReference type="OrthoDB" id="68012at2759"/>